<evidence type="ECO:0000313" key="3">
    <source>
        <dbReference type="Proteomes" id="UP000436088"/>
    </source>
</evidence>
<dbReference type="GO" id="GO:0003676">
    <property type="term" value="F:nucleic acid binding"/>
    <property type="evidence" value="ECO:0007669"/>
    <property type="project" value="InterPro"/>
</dbReference>
<protein>
    <submittedName>
        <fullName evidence="2">Uncharacterized protein</fullName>
    </submittedName>
</protein>
<feature type="region of interest" description="Disordered" evidence="1">
    <location>
        <begin position="104"/>
        <end position="134"/>
    </location>
</feature>
<dbReference type="Proteomes" id="UP000436088">
    <property type="component" value="Unassembled WGS sequence"/>
</dbReference>
<evidence type="ECO:0000256" key="1">
    <source>
        <dbReference type="SAM" id="MobiDB-lite"/>
    </source>
</evidence>
<accession>A0A6A3BN28</accession>
<dbReference type="SUPFAM" id="SSF54928">
    <property type="entry name" value="RNA-binding domain, RBD"/>
    <property type="match status" value="1"/>
</dbReference>
<sequence length="720" mass="81300">MEKLYTDDSTTLASVTNVKMLHSGTSLDNSSQPSQTRGSLFCSSSCSAVGLESWYWSRASSPPETAMSVSSYESGEVESSETSAVGALGTTYCPPYSAIDRAYNTHSSGQTSSTGSSGKENTSNKPNNECKHSPKPGECIEVHYGIVLVIMASKEDLHNATERMNNVLFYGRILLVSITKYQKINILRNFKRTSMAGARDAGAEESLRNKSLSLIADAGKKELMNKFYDGRTYKDMVVGVKEVEGQKVGSVRAKMEAKKPLEVFILMEDRTWLRSSLTGICKEIFEVDFVQRALRSEGINVEVVKWGYAKNACLIVFQTWRKKLQRWKTSGKLCPFGSRVSFFTSLASRWGKLVKIQEQTIQRVDCRVAHMLLRVESPFDIPSYVYINTMGRSLVAIDLCAEETIIGVVPSQKKLSRDGREEREMVVSRERFSWGMIMLTKIMGLMLKWVGGMVQSPAEGASGGLVTLWDENWFLPQKLKISLRFIAMKGTIKDNQEECCFINVYRPSVESDTEGDSLGVFWWEGDSLGLLLPKSISDHNVVALESSKLNWGSKPFRIFNYIMEEEGFKEAVERKIHIKSRKRPSIEVLIRETKVEIKNWSNEIGRLTPASVATAGHRSRWPEFGKLSQTVDLYILRFPAMFQVPPMTKWSMAFIAIDGVALRPVPNGDPRIMQKVEQVLLIMNFFFLLQMSSSHYELYLEKLIHRVMNSNKKLNKFFSL</sequence>
<feature type="region of interest" description="Disordered" evidence="1">
    <location>
        <begin position="61"/>
        <end position="80"/>
    </location>
</feature>
<dbReference type="InterPro" id="IPR035979">
    <property type="entry name" value="RBD_domain_sf"/>
</dbReference>
<evidence type="ECO:0000313" key="2">
    <source>
        <dbReference type="EMBL" id="KAE8718410.1"/>
    </source>
</evidence>
<organism evidence="2 3">
    <name type="scientific">Hibiscus syriacus</name>
    <name type="common">Rose of Sharon</name>
    <dbReference type="NCBI Taxonomy" id="106335"/>
    <lineage>
        <taxon>Eukaryota</taxon>
        <taxon>Viridiplantae</taxon>
        <taxon>Streptophyta</taxon>
        <taxon>Embryophyta</taxon>
        <taxon>Tracheophyta</taxon>
        <taxon>Spermatophyta</taxon>
        <taxon>Magnoliopsida</taxon>
        <taxon>eudicotyledons</taxon>
        <taxon>Gunneridae</taxon>
        <taxon>Pentapetalae</taxon>
        <taxon>rosids</taxon>
        <taxon>malvids</taxon>
        <taxon>Malvales</taxon>
        <taxon>Malvaceae</taxon>
        <taxon>Malvoideae</taxon>
        <taxon>Hibiscus</taxon>
    </lineage>
</organism>
<reference evidence="2" key="1">
    <citation type="submission" date="2019-09" db="EMBL/GenBank/DDBJ databases">
        <title>Draft genome information of white flower Hibiscus syriacus.</title>
        <authorList>
            <person name="Kim Y.-M."/>
        </authorList>
    </citation>
    <scope>NUCLEOTIDE SEQUENCE [LARGE SCALE GENOMIC DNA]</scope>
    <source>
        <strain evidence="2">YM2019G1</strain>
    </source>
</reference>
<comment type="caution">
    <text evidence="2">The sequence shown here is derived from an EMBL/GenBank/DDBJ whole genome shotgun (WGS) entry which is preliminary data.</text>
</comment>
<dbReference type="EMBL" id="VEPZ02000812">
    <property type="protein sequence ID" value="KAE8718410.1"/>
    <property type="molecule type" value="Genomic_DNA"/>
</dbReference>
<feature type="compositionally biased region" description="Low complexity" evidence="1">
    <location>
        <begin position="105"/>
        <end position="118"/>
    </location>
</feature>
<keyword evidence="3" id="KW-1185">Reference proteome</keyword>
<name>A0A6A3BN28_HIBSY</name>
<gene>
    <name evidence="2" type="ORF">F3Y22_tig00110013pilonHSYRG00116</name>
</gene>
<dbReference type="AlphaFoldDB" id="A0A6A3BN28"/>
<proteinExistence type="predicted"/>